<accession>A0A4Y9XYS0</accession>
<gene>
    <name evidence="2" type="ORF">EVJ58_g8820</name>
</gene>
<feature type="compositionally biased region" description="Low complexity" evidence="1">
    <location>
        <begin position="277"/>
        <end position="286"/>
    </location>
</feature>
<protein>
    <submittedName>
        <fullName evidence="2">Uncharacterized protein</fullName>
    </submittedName>
</protein>
<feature type="region of interest" description="Disordered" evidence="1">
    <location>
        <begin position="303"/>
        <end position="378"/>
    </location>
</feature>
<dbReference type="AlphaFoldDB" id="A0A4Y9XYS0"/>
<feature type="non-terminal residue" evidence="2">
    <location>
        <position position="1"/>
    </location>
</feature>
<evidence type="ECO:0000256" key="1">
    <source>
        <dbReference type="SAM" id="MobiDB-lite"/>
    </source>
</evidence>
<dbReference type="EMBL" id="SEKV01000690">
    <property type="protein sequence ID" value="TFY54507.1"/>
    <property type="molecule type" value="Genomic_DNA"/>
</dbReference>
<dbReference type="Proteomes" id="UP000298390">
    <property type="component" value="Unassembled WGS sequence"/>
</dbReference>
<evidence type="ECO:0000313" key="2">
    <source>
        <dbReference type="EMBL" id="TFY54507.1"/>
    </source>
</evidence>
<evidence type="ECO:0000313" key="3">
    <source>
        <dbReference type="Proteomes" id="UP000298390"/>
    </source>
</evidence>
<comment type="caution">
    <text evidence="2">The sequence shown here is derived from an EMBL/GenBank/DDBJ whole genome shotgun (WGS) entry which is preliminary data.</text>
</comment>
<proteinExistence type="predicted"/>
<dbReference type="STRING" id="34475.A0A4Y9XYS0"/>
<feature type="region of interest" description="Disordered" evidence="1">
    <location>
        <begin position="264"/>
        <end position="286"/>
    </location>
</feature>
<reference evidence="2 3" key="1">
    <citation type="submission" date="2019-01" db="EMBL/GenBank/DDBJ databases">
        <title>Genome sequencing of the rare red list fungi Fomitopsis rosea.</title>
        <authorList>
            <person name="Buettner E."/>
            <person name="Kellner H."/>
        </authorList>
    </citation>
    <scope>NUCLEOTIDE SEQUENCE [LARGE SCALE GENOMIC DNA]</scope>
    <source>
        <strain evidence="2 3">DSM 105464</strain>
    </source>
</reference>
<organism evidence="2 3">
    <name type="scientific">Rhodofomes roseus</name>
    <dbReference type="NCBI Taxonomy" id="34475"/>
    <lineage>
        <taxon>Eukaryota</taxon>
        <taxon>Fungi</taxon>
        <taxon>Dikarya</taxon>
        <taxon>Basidiomycota</taxon>
        <taxon>Agaricomycotina</taxon>
        <taxon>Agaricomycetes</taxon>
        <taxon>Polyporales</taxon>
        <taxon>Rhodofomes</taxon>
    </lineage>
</organism>
<name>A0A4Y9XYS0_9APHY</name>
<sequence>LAKEREFLLFSRLPPLGSRRRRRKWPTAGWGRRALADLPPLPPARPPLIRTRSKSDADMAGAAEAIKRKESVLKFRLHASPAKKKARHASSGTDERWVYKGYVDLVDMEVVVPPAREFGDERRLEVLSPQQSFAVYAANEEERDDCPTRRSPHHPRRTTYGTFFILDDGGGKDSKDSHKPARACDACYETVFPVFDSYHTSSSLHGVGAGTTHSHLTLSGLKSMPSLVLGDHRLSSPAALLAVDLELESPKRVLTRIEDESVYGGADAGEGMDDADGAPAVPAIRIRPTARPRSYVQILEDFREHEHGTPSPSRSRFGTPAGDESLLTLDSPRDGQMLEVPADDGASLATTDSPRRAGSSLPPTPRKENTARRHKRFSLPAVALQTSPVTARPNVVGEGNSRRFSLVLGRGPNVHAQEPSGFKDGLAAGKLSELLSRVRG</sequence>